<keyword evidence="9" id="KW-1185">Reference proteome</keyword>
<evidence type="ECO:0000256" key="4">
    <source>
        <dbReference type="ARBA" id="ARBA00023163"/>
    </source>
</evidence>
<evidence type="ECO:0000256" key="2">
    <source>
        <dbReference type="ARBA" id="ARBA00005510"/>
    </source>
</evidence>
<reference evidence="8" key="3">
    <citation type="journal article" date="2017" name="Nature">
        <title>Genome sequence of the progenitor of the wheat D genome Aegilops tauschii.</title>
        <authorList>
            <person name="Luo M.C."/>
            <person name="Gu Y.Q."/>
            <person name="Puiu D."/>
            <person name="Wang H."/>
            <person name="Twardziok S.O."/>
            <person name="Deal K.R."/>
            <person name="Huo N."/>
            <person name="Zhu T."/>
            <person name="Wang L."/>
            <person name="Wang Y."/>
            <person name="McGuire P.E."/>
            <person name="Liu S."/>
            <person name="Long H."/>
            <person name="Ramasamy R.K."/>
            <person name="Rodriguez J.C."/>
            <person name="Van S.L."/>
            <person name="Yuan L."/>
            <person name="Wang Z."/>
            <person name="Xia Z."/>
            <person name="Xiao L."/>
            <person name="Anderson O.D."/>
            <person name="Ouyang S."/>
            <person name="Liang Y."/>
            <person name="Zimin A.V."/>
            <person name="Pertea G."/>
            <person name="Qi P."/>
            <person name="Bennetzen J.L."/>
            <person name="Dai X."/>
            <person name="Dawson M.W."/>
            <person name="Muller H.G."/>
            <person name="Kugler K."/>
            <person name="Rivarola-Duarte L."/>
            <person name="Spannagl M."/>
            <person name="Mayer K.F.X."/>
            <person name="Lu F.H."/>
            <person name="Bevan M.W."/>
            <person name="Leroy P."/>
            <person name="Li P."/>
            <person name="You F.M."/>
            <person name="Sun Q."/>
            <person name="Liu Z."/>
            <person name="Lyons E."/>
            <person name="Wicker T."/>
            <person name="Salzberg S.L."/>
            <person name="Devos K.M."/>
            <person name="Dvorak J."/>
        </authorList>
    </citation>
    <scope>NUCLEOTIDE SEQUENCE [LARGE SCALE GENOMIC DNA]</scope>
    <source>
        <strain evidence="8">cv. AL8/78</strain>
    </source>
</reference>
<dbReference type="SUPFAM" id="SSF47459">
    <property type="entry name" value="HLH, helix-loop-helix DNA-binding domain"/>
    <property type="match status" value="1"/>
</dbReference>
<evidence type="ECO:0000256" key="6">
    <source>
        <dbReference type="SAM" id="MobiDB-lite"/>
    </source>
</evidence>
<dbReference type="PROSITE" id="PS50888">
    <property type="entry name" value="BHLH"/>
    <property type="match status" value="1"/>
</dbReference>
<keyword evidence="5" id="KW-0539">Nucleus</keyword>
<dbReference type="Gramene" id="AET4Gv20837700.3">
    <property type="protein sequence ID" value="AET4Gv20837700.3"/>
    <property type="gene ID" value="AET4Gv20837700"/>
</dbReference>
<organism evidence="8 9">
    <name type="scientific">Aegilops tauschii subsp. strangulata</name>
    <name type="common">Goatgrass</name>
    <dbReference type="NCBI Taxonomy" id="200361"/>
    <lineage>
        <taxon>Eukaryota</taxon>
        <taxon>Viridiplantae</taxon>
        <taxon>Streptophyta</taxon>
        <taxon>Embryophyta</taxon>
        <taxon>Tracheophyta</taxon>
        <taxon>Spermatophyta</taxon>
        <taxon>Magnoliopsida</taxon>
        <taxon>Liliopsida</taxon>
        <taxon>Poales</taxon>
        <taxon>Poaceae</taxon>
        <taxon>BOP clade</taxon>
        <taxon>Pooideae</taxon>
        <taxon>Triticodae</taxon>
        <taxon>Triticeae</taxon>
        <taxon>Triticinae</taxon>
        <taxon>Aegilops</taxon>
    </lineage>
</organism>
<evidence type="ECO:0000313" key="9">
    <source>
        <dbReference type="Proteomes" id="UP000015105"/>
    </source>
</evidence>
<dbReference type="PANTHER" id="PTHR31945">
    <property type="entry name" value="TRANSCRIPTION FACTOR SCREAM2-RELATED"/>
    <property type="match status" value="1"/>
</dbReference>
<evidence type="ECO:0000256" key="3">
    <source>
        <dbReference type="ARBA" id="ARBA00023015"/>
    </source>
</evidence>
<feature type="domain" description="BHLH" evidence="7">
    <location>
        <begin position="57"/>
        <end position="106"/>
    </location>
</feature>
<dbReference type="Pfam" id="PF22754">
    <property type="entry name" value="bHLH-TF_ACT-like_plant"/>
    <property type="match status" value="1"/>
</dbReference>
<dbReference type="GO" id="GO:0043565">
    <property type="term" value="F:sequence-specific DNA binding"/>
    <property type="evidence" value="ECO:0007669"/>
    <property type="project" value="TreeGrafter"/>
</dbReference>
<feature type="compositionally biased region" description="Polar residues" evidence="6">
    <location>
        <begin position="42"/>
        <end position="56"/>
    </location>
</feature>
<evidence type="ECO:0000256" key="5">
    <source>
        <dbReference type="ARBA" id="ARBA00023242"/>
    </source>
</evidence>
<keyword evidence="3" id="KW-0805">Transcription regulation</keyword>
<protein>
    <recommendedName>
        <fullName evidence="7">BHLH domain-containing protein</fullName>
    </recommendedName>
</protein>
<evidence type="ECO:0000259" key="7">
    <source>
        <dbReference type="PROSITE" id="PS50888"/>
    </source>
</evidence>
<dbReference type="PANTHER" id="PTHR31945:SF26">
    <property type="entry name" value="TRANSCRIPTION FACTOR BHLH35"/>
    <property type="match status" value="1"/>
</dbReference>
<feature type="compositionally biased region" description="Polar residues" evidence="6">
    <location>
        <begin position="154"/>
        <end position="165"/>
    </location>
</feature>
<proteinExistence type="inferred from homology"/>
<dbReference type="InterPro" id="IPR011598">
    <property type="entry name" value="bHLH_dom"/>
</dbReference>
<dbReference type="Gene3D" id="4.10.280.10">
    <property type="entry name" value="Helix-loop-helix DNA-binding domain"/>
    <property type="match status" value="1"/>
</dbReference>
<dbReference type="InterPro" id="IPR051358">
    <property type="entry name" value="TF_AMS/ICE1/BHLH6-like"/>
</dbReference>
<evidence type="ECO:0000313" key="8">
    <source>
        <dbReference type="EnsemblPlants" id="AET4Gv20837700.3"/>
    </source>
</evidence>
<dbReference type="InterPro" id="IPR036638">
    <property type="entry name" value="HLH_DNA-bd_sf"/>
</dbReference>
<feature type="region of interest" description="Disordered" evidence="6">
    <location>
        <begin position="34"/>
        <end position="63"/>
    </location>
</feature>
<feature type="region of interest" description="Disordered" evidence="6">
    <location>
        <begin position="129"/>
        <end position="165"/>
    </location>
</feature>
<dbReference type="EnsemblPlants" id="AET4Gv20837700.3">
    <property type="protein sequence ID" value="AET4Gv20837700.3"/>
    <property type="gene ID" value="AET4Gv20837700"/>
</dbReference>
<comment type="subcellular location">
    <subcellularLocation>
        <location evidence="1">Nucleus</location>
    </subcellularLocation>
</comment>
<dbReference type="AlphaFoldDB" id="A0A453J999"/>
<reference evidence="8" key="4">
    <citation type="submission" date="2019-03" db="UniProtKB">
        <authorList>
            <consortium name="EnsemblPlants"/>
        </authorList>
    </citation>
    <scope>IDENTIFICATION</scope>
</reference>
<dbReference type="STRING" id="200361.A0A453J999"/>
<name>A0A453J999_AEGTS</name>
<keyword evidence="4" id="KW-0804">Transcription</keyword>
<dbReference type="GO" id="GO:0003700">
    <property type="term" value="F:DNA-binding transcription factor activity"/>
    <property type="evidence" value="ECO:0007669"/>
    <property type="project" value="TreeGrafter"/>
</dbReference>
<reference evidence="8" key="5">
    <citation type="journal article" date="2021" name="G3 (Bethesda)">
        <title>Aegilops tauschii genome assembly Aet v5.0 features greater sequence contiguity and improved annotation.</title>
        <authorList>
            <person name="Wang L."/>
            <person name="Zhu T."/>
            <person name="Rodriguez J.C."/>
            <person name="Deal K.R."/>
            <person name="Dubcovsky J."/>
            <person name="McGuire P.E."/>
            <person name="Lux T."/>
            <person name="Spannagl M."/>
            <person name="Mayer K.F.X."/>
            <person name="Baldrich P."/>
            <person name="Meyers B.C."/>
            <person name="Huo N."/>
            <person name="Gu Y.Q."/>
            <person name="Zhou H."/>
            <person name="Devos K.M."/>
            <person name="Bennetzen J.L."/>
            <person name="Unver T."/>
            <person name="Budak H."/>
            <person name="Gulick P.J."/>
            <person name="Galiba G."/>
            <person name="Kalapos B."/>
            <person name="Nelson D.R."/>
            <person name="Li P."/>
            <person name="You F.M."/>
            <person name="Luo M.C."/>
            <person name="Dvorak J."/>
        </authorList>
    </citation>
    <scope>NUCLEOTIDE SEQUENCE [LARGE SCALE GENOMIC DNA]</scope>
    <source>
        <strain evidence="8">cv. AL8/78</strain>
    </source>
</reference>
<reference evidence="9" key="1">
    <citation type="journal article" date="2014" name="Science">
        <title>Ancient hybridizations among the ancestral genomes of bread wheat.</title>
        <authorList>
            <consortium name="International Wheat Genome Sequencing Consortium,"/>
            <person name="Marcussen T."/>
            <person name="Sandve S.R."/>
            <person name="Heier L."/>
            <person name="Spannagl M."/>
            <person name="Pfeifer M."/>
            <person name="Jakobsen K.S."/>
            <person name="Wulff B.B."/>
            <person name="Steuernagel B."/>
            <person name="Mayer K.F."/>
            <person name="Olsen O.A."/>
        </authorList>
    </citation>
    <scope>NUCLEOTIDE SEQUENCE [LARGE SCALE GENOMIC DNA]</scope>
    <source>
        <strain evidence="9">cv. AL8/78</strain>
    </source>
</reference>
<dbReference type="Pfam" id="PF00010">
    <property type="entry name" value="HLH"/>
    <property type="match status" value="1"/>
</dbReference>
<dbReference type="InterPro" id="IPR054502">
    <property type="entry name" value="bHLH-TF_ACT-like_plant"/>
</dbReference>
<sequence length="269" mass="29361">MESDMDVSLDFSWEALVLELGDADSMYLPAEDSLSGLHDDSTSSPDGATSRSTKASSLERKNIINERHRRRMLNEKLYALRRIVPNITKMDKASIIQDAIAYIEELQEQERQILAALGTDSCTAVAKADDAASTGSNAEDHGVGSSPRKKMRRTTSASSINGAFSSPATHPVQILELEVTQVAEELTMMSMRHGNAHNAIAKVCEALESLCLKVISTSITAVASGIVHNMFIEVTSMISSISHQINFSYRSSNLMNENNFSQSLPLTYS</sequence>
<reference evidence="9" key="2">
    <citation type="journal article" date="2017" name="Nat. Plants">
        <title>The Aegilops tauschii genome reveals multiple impacts of transposons.</title>
        <authorList>
            <person name="Zhao G."/>
            <person name="Zou C."/>
            <person name="Li K."/>
            <person name="Wang K."/>
            <person name="Li T."/>
            <person name="Gao L."/>
            <person name="Zhang X."/>
            <person name="Wang H."/>
            <person name="Yang Z."/>
            <person name="Liu X."/>
            <person name="Jiang W."/>
            <person name="Mao L."/>
            <person name="Kong X."/>
            <person name="Jiao Y."/>
            <person name="Jia J."/>
        </authorList>
    </citation>
    <scope>NUCLEOTIDE SEQUENCE [LARGE SCALE GENOMIC DNA]</scope>
    <source>
        <strain evidence="9">cv. AL8/78</strain>
    </source>
</reference>
<dbReference type="Proteomes" id="UP000015105">
    <property type="component" value="Chromosome 4D"/>
</dbReference>
<comment type="similarity">
    <text evidence="2">Belongs to the bHLH protein family.</text>
</comment>
<dbReference type="GO" id="GO:0046983">
    <property type="term" value="F:protein dimerization activity"/>
    <property type="evidence" value="ECO:0007669"/>
    <property type="project" value="InterPro"/>
</dbReference>
<dbReference type="GO" id="GO:0005634">
    <property type="term" value="C:nucleus"/>
    <property type="evidence" value="ECO:0007669"/>
    <property type="project" value="UniProtKB-SubCell"/>
</dbReference>
<dbReference type="SMART" id="SM00353">
    <property type="entry name" value="HLH"/>
    <property type="match status" value="1"/>
</dbReference>
<accession>A0A453J999</accession>
<evidence type="ECO:0000256" key="1">
    <source>
        <dbReference type="ARBA" id="ARBA00004123"/>
    </source>
</evidence>